<dbReference type="Proteomes" id="UP000017831">
    <property type="component" value="Unassembled WGS sequence"/>
</dbReference>
<name>U6RND0_9BACT</name>
<evidence type="ECO:0000313" key="2">
    <source>
        <dbReference type="Proteomes" id="UP000017831"/>
    </source>
</evidence>
<evidence type="ECO:0000313" key="1">
    <source>
        <dbReference type="EMBL" id="EOA58104.1"/>
    </source>
</evidence>
<sequence length="407" mass="45609">MALACGDSYYMPPASARRMAADLSVLPAWYAAPGDAVLTDALLHGEQVKNLSPLLPAVEFVTGLSSSYTKISPWGWNPSLLRRLREAGITNQACLTDEEMKRIRELSGRQTAVHVLSAIRKKKWLHSASAVSEYDCVMEDFLTLPEDTDTNVPFVGESFLFHTENEVESFVRSHPSAVLKSPWSGSGRGIQYTSGEFTRPLKGWVQHVLHTQQAVVGEPFYDKVKDFAMEFFSNGKGEVRFIGYSLFETDKRGIYKENLLATDDDILGKLSAYVPASVFRLLCRRLTIELAHTIGEYEGYLGVDMMICRTPLAKTGYAIHPCVEINLRMNMGVVARMVYDRYVCDRVQGRYIIEYYTSPGEAEQADRSLRLQHPLLIEEGRIKSGYLSLTPIGQQTAYQAYILIGST</sequence>
<organism evidence="1 2">
    <name type="scientific">Phocaeicola massiliensis B84634 = Timone 84634 = DSM 17679 = JCM 13223</name>
    <dbReference type="NCBI Taxonomy" id="1121098"/>
    <lineage>
        <taxon>Bacteria</taxon>
        <taxon>Pseudomonadati</taxon>
        <taxon>Bacteroidota</taxon>
        <taxon>Bacteroidia</taxon>
        <taxon>Bacteroidales</taxon>
        <taxon>Bacteroidaceae</taxon>
        <taxon>Phocaeicola</taxon>
    </lineage>
</organism>
<comment type="caution">
    <text evidence="1">The sequence shown here is derived from an EMBL/GenBank/DDBJ whole genome shotgun (WGS) entry which is preliminary data.</text>
</comment>
<dbReference type="eggNOG" id="ENOG502ZFUJ">
    <property type="taxonomic scope" value="Bacteria"/>
</dbReference>
<dbReference type="HOGENOM" id="CLU_059540_0_0_10"/>
<protein>
    <recommendedName>
        <fullName evidence="3">ATP-grasp domain-containing protein</fullName>
    </recommendedName>
</protein>
<keyword evidence="2" id="KW-1185">Reference proteome</keyword>
<dbReference type="STRING" id="1121098.HMPREF1534_00482"/>
<reference evidence="1 2" key="1">
    <citation type="submission" date="2013-04" db="EMBL/GenBank/DDBJ databases">
        <title>The Genome Sequence of Bacteroides massiliensis DSM 17679.</title>
        <authorList>
            <consortium name="The Broad Institute Genomics Platform"/>
            <person name="Earl A."/>
            <person name="Ward D."/>
            <person name="Feldgarden M."/>
            <person name="Gevers D."/>
            <person name="Martens E."/>
            <person name="Fenner L."/>
            <person name="Roux V."/>
            <person name="Mallet M.N."/>
            <person name="Raoult D."/>
            <person name="Walker B."/>
            <person name="Young S."/>
            <person name="Zeng Q."/>
            <person name="Gargeya S."/>
            <person name="Fitzgerald M."/>
            <person name="Haas B."/>
            <person name="Abouelleil A."/>
            <person name="Allen A.W."/>
            <person name="Alvarado L."/>
            <person name="Arachchi H.M."/>
            <person name="Berlin A.M."/>
            <person name="Chapman S.B."/>
            <person name="Gainer-Dewar J."/>
            <person name="Goldberg J."/>
            <person name="Griggs A."/>
            <person name="Gujja S."/>
            <person name="Hansen M."/>
            <person name="Howarth C."/>
            <person name="Imamovic A."/>
            <person name="Ireland A."/>
            <person name="Larimer J."/>
            <person name="McCowan C."/>
            <person name="Murphy C."/>
            <person name="Pearson M."/>
            <person name="Poon T.W."/>
            <person name="Priest M."/>
            <person name="Roberts A."/>
            <person name="Saif S."/>
            <person name="Shea T."/>
            <person name="Sisk P."/>
            <person name="Sykes S."/>
            <person name="Wortman J."/>
            <person name="Nusbaum C."/>
            <person name="Birren B."/>
        </authorList>
    </citation>
    <scope>NUCLEOTIDE SEQUENCE [LARGE SCALE GENOMIC DNA]</scope>
    <source>
        <strain evidence="2">B84634 / Timone 84634 / DSM 17679 / JCM 13223</strain>
    </source>
</reference>
<gene>
    <name evidence="1" type="ORF">HMPREF1534_00482</name>
</gene>
<dbReference type="PATRIC" id="fig|1121098.3.peg.489"/>
<proteinExistence type="predicted"/>
<accession>U6RND0</accession>
<evidence type="ECO:0008006" key="3">
    <source>
        <dbReference type="Google" id="ProtNLM"/>
    </source>
</evidence>
<dbReference type="AlphaFoldDB" id="U6RND0"/>
<dbReference type="EMBL" id="AQHY01000006">
    <property type="protein sequence ID" value="EOA58104.1"/>
    <property type="molecule type" value="Genomic_DNA"/>
</dbReference>